<organism evidence="1">
    <name type="scientific">Arundo donax</name>
    <name type="common">Giant reed</name>
    <name type="synonym">Donax arundinaceus</name>
    <dbReference type="NCBI Taxonomy" id="35708"/>
    <lineage>
        <taxon>Eukaryota</taxon>
        <taxon>Viridiplantae</taxon>
        <taxon>Streptophyta</taxon>
        <taxon>Embryophyta</taxon>
        <taxon>Tracheophyta</taxon>
        <taxon>Spermatophyta</taxon>
        <taxon>Magnoliopsida</taxon>
        <taxon>Liliopsida</taxon>
        <taxon>Poales</taxon>
        <taxon>Poaceae</taxon>
        <taxon>PACMAD clade</taxon>
        <taxon>Arundinoideae</taxon>
        <taxon>Arundineae</taxon>
        <taxon>Arundo</taxon>
    </lineage>
</organism>
<protein>
    <submittedName>
        <fullName evidence="1">Uncharacterized protein</fullName>
    </submittedName>
</protein>
<evidence type="ECO:0000313" key="1">
    <source>
        <dbReference type="EMBL" id="JAD56805.1"/>
    </source>
</evidence>
<proteinExistence type="predicted"/>
<sequence>MTRMSAPCCRPECLCTARMSDLNVCARPEF</sequence>
<dbReference type="EMBL" id="GBRH01241090">
    <property type="protein sequence ID" value="JAD56805.1"/>
    <property type="molecule type" value="Transcribed_RNA"/>
</dbReference>
<reference evidence="1" key="1">
    <citation type="submission" date="2014-09" db="EMBL/GenBank/DDBJ databases">
        <authorList>
            <person name="Magalhaes I.L.F."/>
            <person name="Oliveira U."/>
            <person name="Santos F.R."/>
            <person name="Vidigal T.H.D.A."/>
            <person name="Brescovit A.D."/>
            <person name="Santos A.J."/>
        </authorList>
    </citation>
    <scope>NUCLEOTIDE SEQUENCE</scope>
    <source>
        <tissue evidence="1">Shoot tissue taken approximately 20 cm above the soil surface</tissue>
    </source>
</reference>
<name>A0A0A9B6J6_ARUDO</name>
<accession>A0A0A9B6J6</accession>
<dbReference type="AlphaFoldDB" id="A0A0A9B6J6"/>
<reference evidence="1" key="2">
    <citation type="journal article" date="2015" name="Data Brief">
        <title>Shoot transcriptome of the giant reed, Arundo donax.</title>
        <authorList>
            <person name="Barrero R.A."/>
            <person name="Guerrero F.D."/>
            <person name="Moolhuijzen P."/>
            <person name="Goolsby J.A."/>
            <person name="Tidwell J."/>
            <person name="Bellgard S.E."/>
            <person name="Bellgard M.I."/>
        </authorList>
    </citation>
    <scope>NUCLEOTIDE SEQUENCE</scope>
    <source>
        <tissue evidence="1">Shoot tissue taken approximately 20 cm above the soil surface</tissue>
    </source>
</reference>